<keyword evidence="1 2" id="KW-0238">DNA-binding</keyword>
<dbReference type="GO" id="GO:0000976">
    <property type="term" value="F:transcription cis-regulatory region binding"/>
    <property type="evidence" value="ECO:0007669"/>
    <property type="project" value="TreeGrafter"/>
</dbReference>
<feature type="region of interest" description="Disordered" evidence="3">
    <location>
        <begin position="1"/>
        <end position="21"/>
    </location>
</feature>
<dbReference type="Proteomes" id="UP000066487">
    <property type="component" value="Chromosome"/>
</dbReference>
<reference evidence="5 6" key="2">
    <citation type="journal article" date="2018" name="Nature">
        <title>Mutant phenotypes for thousands of bacterial genes of unknown function.</title>
        <authorList>
            <person name="Price M.N."/>
            <person name="Wetmore K.M."/>
            <person name="Waters R.J."/>
            <person name="Callaghan M."/>
            <person name="Ray J."/>
            <person name="Liu H."/>
            <person name="Kuehl J.V."/>
            <person name="Melnyk R.A."/>
            <person name="Lamson J.S."/>
            <person name="Suh Y."/>
            <person name="Carlson H.K."/>
            <person name="Esquivel Z."/>
            <person name="Sadeeshkumar H."/>
            <person name="Chakraborty R."/>
            <person name="Zane G.M."/>
            <person name="Rubin B.E."/>
            <person name="Wall J.D."/>
            <person name="Visel A."/>
            <person name="Bristow J."/>
            <person name="Blow M.J."/>
            <person name="Arkin A.P."/>
            <person name="Deutschbauer A.M."/>
        </authorList>
    </citation>
    <scope>NUCLEOTIDE SEQUENCE [LARGE SCALE GENOMIC DNA]</scope>
    <source>
        <strain evidence="5 6">FW300-N2E3</strain>
    </source>
</reference>
<dbReference type="PANTHER" id="PTHR30055">
    <property type="entry name" value="HTH-TYPE TRANSCRIPTIONAL REGULATOR RUTR"/>
    <property type="match status" value="1"/>
</dbReference>
<gene>
    <name evidence="5" type="ORF">AO353_26035</name>
</gene>
<evidence type="ECO:0000313" key="6">
    <source>
        <dbReference type="Proteomes" id="UP000066487"/>
    </source>
</evidence>
<dbReference type="OrthoDB" id="70491at2"/>
<dbReference type="AlphaFoldDB" id="A0A0N9WPK5"/>
<protein>
    <submittedName>
        <fullName evidence="5">TetR family transcriptional regulator</fullName>
    </submittedName>
</protein>
<evidence type="ECO:0000256" key="1">
    <source>
        <dbReference type="ARBA" id="ARBA00023125"/>
    </source>
</evidence>
<dbReference type="EMBL" id="CP012830">
    <property type="protein sequence ID" value="ALI04355.1"/>
    <property type="molecule type" value="Genomic_DNA"/>
</dbReference>
<feature type="DNA-binding region" description="H-T-H motif" evidence="2">
    <location>
        <begin position="45"/>
        <end position="64"/>
    </location>
</feature>
<sequence>MSSAENREQVSSTQPRRRLSREERQRQLLDVAWRLVREEGTEALTLGRLAEQAGVTKPVVYDHFGTRPGLLAALYQEFDARQTTLMDAALQASESTLVSRAAVIASSYVDCVLLQGNEIPGVIAALASSPELEKIKRDYEVIFMNKCRIALAPFARAGDIAPAGLRAMLGAAEALSHAAATGEITPAQAQDELFETIIAMVDRSARGKADHVADA</sequence>
<dbReference type="RefSeq" id="WP_054597557.1">
    <property type="nucleotide sequence ID" value="NZ_CP012830.1"/>
</dbReference>
<dbReference type="SUPFAM" id="SSF46689">
    <property type="entry name" value="Homeodomain-like"/>
    <property type="match status" value="1"/>
</dbReference>
<evidence type="ECO:0000256" key="3">
    <source>
        <dbReference type="SAM" id="MobiDB-lite"/>
    </source>
</evidence>
<dbReference type="PROSITE" id="PS50977">
    <property type="entry name" value="HTH_TETR_2"/>
    <property type="match status" value="1"/>
</dbReference>
<dbReference type="Gene3D" id="1.10.357.10">
    <property type="entry name" value="Tetracycline Repressor, domain 2"/>
    <property type="match status" value="1"/>
</dbReference>
<dbReference type="GO" id="GO:0003700">
    <property type="term" value="F:DNA-binding transcription factor activity"/>
    <property type="evidence" value="ECO:0007669"/>
    <property type="project" value="TreeGrafter"/>
</dbReference>
<organism evidence="5 6">
    <name type="scientific">Pseudomonas fluorescens</name>
    <dbReference type="NCBI Taxonomy" id="294"/>
    <lineage>
        <taxon>Bacteria</taxon>
        <taxon>Pseudomonadati</taxon>
        <taxon>Pseudomonadota</taxon>
        <taxon>Gammaproteobacteria</taxon>
        <taxon>Pseudomonadales</taxon>
        <taxon>Pseudomonadaceae</taxon>
        <taxon>Pseudomonas</taxon>
    </lineage>
</organism>
<dbReference type="PRINTS" id="PR00455">
    <property type="entry name" value="HTHTETR"/>
</dbReference>
<dbReference type="PANTHER" id="PTHR30055:SF223">
    <property type="entry name" value="HTH-TYPE TRANSCRIPTIONAL REGULATOR UIDR"/>
    <property type="match status" value="1"/>
</dbReference>
<name>A0A0N9WPK5_PSEFL</name>
<dbReference type="InterPro" id="IPR009057">
    <property type="entry name" value="Homeodomain-like_sf"/>
</dbReference>
<dbReference type="InterPro" id="IPR001647">
    <property type="entry name" value="HTH_TetR"/>
</dbReference>
<evidence type="ECO:0000313" key="5">
    <source>
        <dbReference type="EMBL" id="ALI04355.1"/>
    </source>
</evidence>
<evidence type="ECO:0000256" key="2">
    <source>
        <dbReference type="PROSITE-ProRule" id="PRU00335"/>
    </source>
</evidence>
<dbReference type="Pfam" id="PF00440">
    <property type="entry name" value="TetR_N"/>
    <property type="match status" value="1"/>
</dbReference>
<proteinExistence type="predicted"/>
<evidence type="ECO:0000259" key="4">
    <source>
        <dbReference type="PROSITE" id="PS50977"/>
    </source>
</evidence>
<accession>A0A0N9WPK5</accession>
<dbReference type="InterPro" id="IPR050109">
    <property type="entry name" value="HTH-type_TetR-like_transc_reg"/>
</dbReference>
<feature type="domain" description="HTH tetR-type" evidence="4">
    <location>
        <begin position="22"/>
        <end position="82"/>
    </location>
</feature>
<reference evidence="6" key="1">
    <citation type="submission" date="2015-09" db="EMBL/GenBank/DDBJ databases">
        <title>Whole genome sequence of Pseudomonas fluorescens FW300-N2E3.</title>
        <authorList>
            <person name="Ray J."/>
            <person name="Melnyk R."/>
            <person name="Deutschbauer A."/>
        </authorList>
    </citation>
    <scope>NUCLEOTIDE SEQUENCE [LARGE SCALE GENOMIC DNA]</scope>
    <source>
        <strain evidence="6">FW300-N2E3</strain>
    </source>
</reference>